<dbReference type="InterPro" id="IPR000719">
    <property type="entry name" value="Prot_kinase_dom"/>
</dbReference>
<dbReference type="GO" id="GO:0005524">
    <property type="term" value="F:ATP binding"/>
    <property type="evidence" value="ECO:0007669"/>
    <property type="project" value="InterPro"/>
</dbReference>
<keyword evidence="6" id="KW-1185">Reference proteome</keyword>
<dbReference type="Proteomes" id="UP001374579">
    <property type="component" value="Unassembled WGS sequence"/>
</dbReference>
<feature type="compositionally biased region" description="Basic residues" evidence="1">
    <location>
        <begin position="382"/>
        <end position="391"/>
    </location>
</feature>
<feature type="domain" description="WH2" evidence="4">
    <location>
        <begin position="456"/>
        <end position="473"/>
    </location>
</feature>
<dbReference type="PROSITE" id="PS51082">
    <property type="entry name" value="WH2"/>
    <property type="match status" value="1"/>
</dbReference>
<keyword evidence="2" id="KW-0472">Membrane</keyword>
<dbReference type="SUPFAM" id="SSF56112">
    <property type="entry name" value="Protein kinase-like (PK-like)"/>
    <property type="match status" value="1"/>
</dbReference>
<evidence type="ECO:0000313" key="6">
    <source>
        <dbReference type="Proteomes" id="UP001374579"/>
    </source>
</evidence>
<keyword evidence="2" id="KW-1133">Transmembrane helix</keyword>
<protein>
    <recommendedName>
        <fullName evidence="7">WH2 domain-containing protein</fullName>
    </recommendedName>
</protein>
<dbReference type="GO" id="GO:0004672">
    <property type="term" value="F:protein kinase activity"/>
    <property type="evidence" value="ECO:0007669"/>
    <property type="project" value="InterPro"/>
</dbReference>
<evidence type="ECO:0008006" key="7">
    <source>
        <dbReference type="Google" id="ProtNLM"/>
    </source>
</evidence>
<name>A0AAN9B8W9_9CAEN</name>
<feature type="domain" description="Protein kinase" evidence="3">
    <location>
        <begin position="99"/>
        <end position="348"/>
    </location>
</feature>
<sequence>MILREAKQKSDAGDWIEDHIYVPIVGGLFVLVLLTIAIFCCCRARRRRRNYYVYKRLEYDVALAEQMERERYQKQEEVRDSAFLKCQYYLRSHPNYSNITQLMDLGSRIDKHWFRVRDNKTQTDRMLNILPYNPKMVLPFSRATSKTLKDLFCLLQHPYVFPMTDFDFALEQKYVIVIQPISIRGSLKDYIYQARFQDSWFNKYSQKRRGLNIQQVQLFGRQILEALMYLEEKGFPRHGSLHSGNVMIHDGACRLAGYENSFLGNTSRLLPLIRKKLKDANKDAMDTMSFGHLLFEMSFGYELDAAHPSPQHLVNATSPAIVEVLNFIFENPSQKYPTLKELSTYAFFTQVHLVELQRYNPATIVMSQSMKNLLKAMAKGKSMSRKRKSRNSQRDSMTDFPPTSPTSPTSPGAPPPPPPGALPPPPPPGGPPPPPPPAPGPSRSTRATPSTSSGGGRGALLSSIQKGAKLKKAITNDRSAPKC</sequence>
<dbReference type="InterPro" id="IPR011009">
    <property type="entry name" value="Kinase-like_dom_sf"/>
</dbReference>
<feature type="compositionally biased region" description="Pro residues" evidence="1">
    <location>
        <begin position="411"/>
        <end position="440"/>
    </location>
</feature>
<reference evidence="5 6" key="1">
    <citation type="submission" date="2024-02" db="EMBL/GenBank/DDBJ databases">
        <title>Chromosome-scale genome assembly of the rough periwinkle Littorina saxatilis.</title>
        <authorList>
            <person name="De Jode A."/>
            <person name="Faria R."/>
            <person name="Formenti G."/>
            <person name="Sims Y."/>
            <person name="Smith T.P."/>
            <person name="Tracey A."/>
            <person name="Wood J.M.D."/>
            <person name="Zagrodzka Z.B."/>
            <person name="Johannesson K."/>
            <person name="Butlin R.K."/>
            <person name="Leder E.H."/>
        </authorList>
    </citation>
    <scope>NUCLEOTIDE SEQUENCE [LARGE SCALE GENOMIC DNA]</scope>
    <source>
        <strain evidence="5">Snail1</strain>
        <tissue evidence="5">Muscle</tissue>
    </source>
</reference>
<dbReference type="EMBL" id="JBAMIC010000010">
    <property type="protein sequence ID" value="KAK7101505.1"/>
    <property type="molecule type" value="Genomic_DNA"/>
</dbReference>
<accession>A0AAN9B8W9</accession>
<dbReference type="AlphaFoldDB" id="A0AAN9B8W9"/>
<comment type="caution">
    <text evidence="5">The sequence shown here is derived from an EMBL/GenBank/DDBJ whole genome shotgun (WGS) entry which is preliminary data.</text>
</comment>
<gene>
    <name evidence="5" type="ORF">V1264_019880</name>
</gene>
<evidence type="ECO:0000256" key="2">
    <source>
        <dbReference type="SAM" id="Phobius"/>
    </source>
</evidence>
<dbReference type="Pfam" id="PF02205">
    <property type="entry name" value="WH2"/>
    <property type="match status" value="1"/>
</dbReference>
<evidence type="ECO:0000259" key="3">
    <source>
        <dbReference type="PROSITE" id="PS50011"/>
    </source>
</evidence>
<feature type="compositionally biased region" description="Low complexity" evidence="1">
    <location>
        <begin position="441"/>
        <end position="452"/>
    </location>
</feature>
<dbReference type="InterPro" id="IPR003124">
    <property type="entry name" value="WH2_dom"/>
</dbReference>
<organism evidence="5 6">
    <name type="scientific">Littorina saxatilis</name>
    <dbReference type="NCBI Taxonomy" id="31220"/>
    <lineage>
        <taxon>Eukaryota</taxon>
        <taxon>Metazoa</taxon>
        <taxon>Spiralia</taxon>
        <taxon>Lophotrochozoa</taxon>
        <taxon>Mollusca</taxon>
        <taxon>Gastropoda</taxon>
        <taxon>Caenogastropoda</taxon>
        <taxon>Littorinimorpha</taxon>
        <taxon>Littorinoidea</taxon>
        <taxon>Littorinidae</taxon>
        <taxon>Littorina</taxon>
    </lineage>
</organism>
<dbReference type="CDD" id="cd22064">
    <property type="entry name" value="WH2_WAS_WASL"/>
    <property type="match status" value="1"/>
</dbReference>
<keyword evidence="2" id="KW-0812">Transmembrane</keyword>
<feature type="transmembrane region" description="Helical" evidence="2">
    <location>
        <begin position="20"/>
        <end position="42"/>
    </location>
</feature>
<evidence type="ECO:0000313" key="5">
    <source>
        <dbReference type="EMBL" id="KAK7101505.1"/>
    </source>
</evidence>
<dbReference type="PROSITE" id="PS50011">
    <property type="entry name" value="PROTEIN_KINASE_DOM"/>
    <property type="match status" value="1"/>
</dbReference>
<proteinExistence type="predicted"/>
<dbReference type="SMART" id="SM00246">
    <property type="entry name" value="WH2"/>
    <property type="match status" value="1"/>
</dbReference>
<evidence type="ECO:0000256" key="1">
    <source>
        <dbReference type="SAM" id="MobiDB-lite"/>
    </source>
</evidence>
<dbReference type="GO" id="GO:0003779">
    <property type="term" value="F:actin binding"/>
    <property type="evidence" value="ECO:0007669"/>
    <property type="project" value="InterPro"/>
</dbReference>
<evidence type="ECO:0000259" key="4">
    <source>
        <dbReference type="PROSITE" id="PS51082"/>
    </source>
</evidence>
<dbReference type="Gene3D" id="1.10.510.10">
    <property type="entry name" value="Transferase(Phosphotransferase) domain 1"/>
    <property type="match status" value="1"/>
</dbReference>
<feature type="region of interest" description="Disordered" evidence="1">
    <location>
        <begin position="376"/>
        <end position="483"/>
    </location>
</feature>